<gene>
    <name evidence="2" type="ORF">ACFQFQ_09640</name>
</gene>
<evidence type="ECO:0000313" key="2">
    <source>
        <dbReference type="EMBL" id="MFC6759694.1"/>
    </source>
</evidence>
<protein>
    <submittedName>
        <fullName evidence="2">Uncharacterized protein</fullName>
    </submittedName>
</protein>
<dbReference type="EMBL" id="JBHSWG010000001">
    <property type="protein sequence ID" value="MFC6759694.1"/>
    <property type="molecule type" value="Genomic_DNA"/>
</dbReference>
<accession>A0ABW2B1W8</accession>
<evidence type="ECO:0000313" key="3">
    <source>
        <dbReference type="Proteomes" id="UP001596353"/>
    </source>
</evidence>
<reference evidence="3" key="1">
    <citation type="journal article" date="2019" name="Int. J. Syst. Evol. Microbiol.">
        <title>The Global Catalogue of Microorganisms (GCM) 10K type strain sequencing project: providing services to taxonomists for standard genome sequencing and annotation.</title>
        <authorList>
            <consortium name="The Broad Institute Genomics Platform"/>
            <consortium name="The Broad Institute Genome Sequencing Center for Infectious Disease"/>
            <person name="Wu L."/>
            <person name="Ma J."/>
        </authorList>
    </citation>
    <scope>NUCLEOTIDE SEQUENCE [LARGE SCALE GENOMIC DNA]</scope>
    <source>
        <strain evidence="3">CCUG 66188</strain>
    </source>
</reference>
<dbReference type="Proteomes" id="UP001596353">
    <property type="component" value="Unassembled WGS sequence"/>
</dbReference>
<organism evidence="2 3">
    <name type="scientific">Sulfitobacter porphyrae</name>
    <dbReference type="NCBI Taxonomy" id="1246864"/>
    <lineage>
        <taxon>Bacteria</taxon>
        <taxon>Pseudomonadati</taxon>
        <taxon>Pseudomonadota</taxon>
        <taxon>Alphaproteobacteria</taxon>
        <taxon>Rhodobacterales</taxon>
        <taxon>Roseobacteraceae</taxon>
        <taxon>Sulfitobacter</taxon>
    </lineage>
</organism>
<feature type="region of interest" description="Disordered" evidence="1">
    <location>
        <begin position="1"/>
        <end position="22"/>
    </location>
</feature>
<comment type="caution">
    <text evidence="2">The sequence shown here is derived from an EMBL/GenBank/DDBJ whole genome shotgun (WGS) entry which is preliminary data.</text>
</comment>
<feature type="compositionally biased region" description="Basic and acidic residues" evidence="1">
    <location>
        <begin position="1"/>
        <end position="10"/>
    </location>
</feature>
<keyword evidence="3" id="KW-1185">Reference proteome</keyword>
<name>A0ABW2B1W8_9RHOB</name>
<proteinExistence type="predicted"/>
<sequence length="71" mass="7549">MTGCKGEVHVGIKPRAGPADRAARRRRLCHCQDDAGLARTVAGIFPARNSLMGATLRTRTGGLPHWTSVAP</sequence>
<evidence type="ECO:0000256" key="1">
    <source>
        <dbReference type="SAM" id="MobiDB-lite"/>
    </source>
</evidence>